<evidence type="ECO:0000313" key="1">
    <source>
        <dbReference type="EMBL" id="KAE9392089.1"/>
    </source>
</evidence>
<organism evidence="1 2">
    <name type="scientific">Gymnopus androsaceus JB14</name>
    <dbReference type="NCBI Taxonomy" id="1447944"/>
    <lineage>
        <taxon>Eukaryota</taxon>
        <taxon>Fungi</taxon>
        <taxon>Dikarya</taxon>
        <taxon>Basidiomycota</taxon>
        <taxon>Agaricomycotina</taxon>
        <taxon>Agaricomycetes</taxon>
        <taxon>Agaricomycetidae</taxon>
        <taxon>Agaricales</taxon>
        <taxon>Marasmiineae</taxon>
        <taxon>Omphalotaceae</taxon>
        <taxon>Gymnopus</taxon>
    </lineage>
</organism>
<proteinExistence type="predicted"/>
<dbReference type="Proteomes" id="UP000799118">
    <property type="component" value="Unassembled WGS sequence"/>
</dbReference>
<dbReference type="EMBL" id="ML769605">
    <property type="protein sequence ID" value="KAE9392089.1"/>
    <property type="molecule type" value="Genomic_DNA"/>
</dbReference>
<accession>A0A6A4H1I1</accession>
<dbReference type="AlphaFoldDB" id="A0A6A4H1I1"/>
<dbReference type="OrthoDB" id="3127047at2759"/>
<keyword evidence="2" id="KW-1185">Reference proteome</keyword>
<name>A0A6A4H1I1_9AGAR</name>
<sequence>MQAQDAALPSAKRKLLLPFGKSTRQQAEPAGKRARTQEPDFFSKRLPYAPSLTQFLLARGSCSIGFSCFALGFDCFTAAWSILLLLPRNWIRSASESTVISGRDRHDAHTEALRAFRLLVSNYSSQLQVLLQVRQLNSKHNLGLFATENGDKDSMNSNTEADIRYLQAEVECLIQHEVKTKGNNLRGILRVVGSTIPIILRHAPWNSDEPNFGDLRNVLLGDQTSCETGSGIAPNGG</sequence>
<gene>
    <name evidence="1" type="ORF">BT96DRAFT_944930</name>
</gene>
<protein>
    <submittedName>
        <fullName evidence="1">Uncharacterized protein</fullName>
    </submittedName>
</protein>
<reference evidence="1" key="1">
    <citation type="journal article" date="2019" name="Environ. Microbiol.">
        <title>Fungal ecological strategies reflected in gene transcription - a case study of two litter decomposers.</title>
        <authorList>
            <person name="Barbi F."/>
            <person name="Kohler A."/>
            <person name="Barry K."/>
            <person name="Baskaran P."/>
            <person name="Daum C."/>
            <person name="Fauchery L."/>
            <person name="Ihrmark K."/>
            <person name="Kuo A."/>
            <person name="LaButti K."/>
            <person name="Lipzen A."/>
            <person name="Morin E."/>
            <person name="Grigoriev I.V."/>
            <person name="Henrissat B."/>
            <person name="Lindahl B."/>
            <person name="Martin F."/>
        </authorList>
    </citation>
    <scope>NUCLEOTIDE SEQUENCE</scope>
    <source>
        <strain evidence="1">JB14</strain>
    </source>
</reference>
<evidence type="ECO:0000313" key="2">
    <source>
        <dbReference type="Proteomes" id="UP000799118"/>
    </source>
</evidence>